<dbReference type="WBParaSite" id="HCON_00012460-00001">
    <property type="protein sequence ID" value="HCON_00012460-00001"/>
    <property type="gene ID" value="HCON_00012460"/>
</dbReference>
<organism evidence="1 2">
    <name type="scientific">Haemonchus contortus</name>
    <name type="common">Barber pole worm</name>
    <dbReference type="NCBI Taxonomy" id="6289"/>
    <lineage>
        <taxon>Eukaryota</taxon>
        <taxon>Metazoa</taxon>
        <taxon>Ecdysozoa</taxon>
        <taxon>Nematoda</taxon>
        <taxon>Chromadorea</taxon>
        <taxon>Rhabditida</taxon>
        <taxon>Rhabditina</taxon>
        <taxon>Rhabditomorpha</taxon>
        <taxon>Strongyloidea</taxon>
        <taxon>Trichostrongylidae</taxon>
        <taxon>Haemonchus</taxon>
    </lineage>
</organism>
<dbReference type="Proteomes" id="UP000025227">
    <property type="component" value="Unplaced"/>
</dbReference>
<evidence type="ECO:0000313" key="2">
    <source>
        <dbReference type="WBParaSite" id="HCON_00012460-00001"/>
    </source>
</evidence>
<sequence length="114" mass="13192">MEAIIADQLKAINELYMTIRSMRATALNEERAMREQTGDHGHDHFCHTKIARRNVEPAHSWTEIFGRIHGQAAGQTVGLHERKLLTKIDVLEIRMHFLEQEKPCPIREYNSGMD</sequence>
<keyword evidence="1" id="KW-1185">Reference proteome</keyword>
<reference evidence="2" key="1">
    <citation type="submission" date="2020-12" db="UniProtKB">
        <authorList>
            <consortium name="WormBaseParasite"/>
        </authorList>
    </citation>
    <scope>IDENTIFICATION</scope>
    <source>
        <strain evidence="2">MHco3</strain>
    </source>
</reference>
<dbReference type="AlphaFoldDB" id="A0A7I4XWD4"/>
<accession>A0A7I4XWD4</accession>
<proteinExistence type="predicted"/>
<dbReference type="OrthoDB" id="10562368at2759"/>
<evidence type="ECO:0000313" key="1">
    <source>
        <dbReference type="Proteomes" id="UP000025227"/>
    </source>
</evidence>
<name>A0A7I4XWD4_HAECO</name>
<protein>
    <submittedName>
        <fullName evidence="2">Uncharacterized protein</fullName>
    </submittedName>
</protein>